<dbReference type="CDD" id="cd04301">
    <property type="entry name" value="NAT_SF"/>
    <property type="match status" value="1"/>
</dbReference>
<accession>A0ABY5VKB9</accession>
<dbReference type="Gene3D" id="3.40.630.30">
    <property type="match status" value="1"/>
</dbReference>
<evidence type="ECO:0000256" key="1">
    <source>
        <dbReference type="ARBA" id="ARBA00022679"/>
    </source>
</evidence>
<dbReference type="Pfam" id="PF00583">
    <property type="entry name" value="Acetyltransf_1"/>
    <property type="match status" value="1"/>
</dbReference>
<proteinExistence type="predicted"/>
<evidence type="ECO:0000313" key="4">
    <source>
        <dbReference type="EMBL" id="UWP60827.1"/>
    </source>
</evidence>
<dbReference type="PROSITE" id="PS51186">
    <property type="entry name" value="GNAT"/>
    <property type="match status" value="1"/>
</dbReference>
<evidence type="ECO:0000259" key="3">
    <source>
        <dbReference type="PROSITE" id="PS51186"/>
    </source>
</evidence>
<keyword evidence="1" id="KW-0808">Transferase</keyword>
<dbReference type="InterPro" id="IPR000182">
    <property type="entry name" value="GNAT_dom"/>
</dbReference>
<keyword evidence="5" id="KW-1185">Reference proteome</keyword>
<dbReference type="RefSeq" id="WP_028527529.1">
    <property type="nucleotide sequence ID" value="NZ_CABLBR010000003.1"/>
</dbReference>
<sequence length="161" mass="18417">MTYTIRHIRKSEYPLLNNFLYEAIFIPDGVDPPPRSILKSPDLQVYVDHFGESKDDIGLVAEVDEKIVGAVWVRIMDDYGHVDDRTPSFAISLYKEYRGLGIGTAMMRAMLTLLKNRGYERASLAVQKANYAVKMYLRVGFRVVEERGEEFVMVIDLATFS</sequence>
<dbReference type="EMBL" id="CP102290">
    <property type="protein sequence ID" value="UWP60827.1"/>
    <property type="molecule type" value="Genomic_DNA"/>
</dbReference>
<keyword evidence="2" id="KW-0012">Acyltransferase</keyword>
<protein>
    <submittedName>
        <fullName evidence="4">GNAT family N-acetyltransferase</fullName>
    </submittedName>
</protein>
<dbReference type="Proteomes" id="UP001060164">
    <property type="component" value="Chromosome"/>
</dbReference>
<feature type="domain" description="N-acetyltransferase" evidence="3">
    <location>
        <begin position="3"/>
        <end position="158"/>
    </location>
</feature>
<organism evidence="4 5">
    <name type="scientific">Ruminococcus gauvreauii</name>
    <dbReference type="NCBI Taxonomy" id="438033"/>
    <lineage>
        <taxon>Bacteria</taxon>
        <taxon>Bacillati</taxon>
        <taxon>Bacillota</taxon>
        <taxon>Clostridia</taxon>
        <taxon>Eubacteriales</taxon>
        <taxon>Oscillospiraceae</taxon>
        <taxon>Ruminococcus</taxon>
    </lineage>
</organism>
<dbReference type="InterPro" id="IPR051556">
    <property type="entry name" value="N-term/lysine_N-AcTrnsfr"/>
</dbReference>
<gene>
    <name evidence="4" type="ORF">NQ502_07270</name>
</gene>
<evidence type="ECO:0000256" key="2">
    <source>
        <dbReference type="ARBA" id="ARBA00023315"/>
    </source>
</evidence>
<dbReference type="PANTHER" id="PTHR42919:SF8">
    <property type="entry name" value="N-ALPHA-ACETYLTRANSFERASE 50"/>
    <property type="match status" value="1"/>
</dbReference>
<dbReference type="SUPFAM" id="SSF55729">
    <property type="entry name" value="Acyl-CoA N-acyltransferases (Nat)"/>
    <property type="match status" value="1"/>
</dbReference>
<dbReference type="PANTHER" id="PTHR42919">
    <property type="entry name" value="N-ALPHA-ACETYLTRANSFERASE"/>
    <property type="match status" value="1"/>
</dbReference>
<reference evidence="4" key="1">
    <citation type="journal article" date="2022" name="Cell">
        <title>Design, construction, and in vivo augmentation of a complex gut microbiome.</title>
        <authorList>
            <person name="Cheng A.G."/>
            <person name="Ho P.Y."/>
            <person name="Aranda-Diaz A."/>
            <person name="Jain S."/>
            <person name="Yu F.B."/>
            <person name="Meng X."/>
            <person name="Wang M."/>
            <person name="Iakiviak M."/>
            <person name="Nagashima K."/>
            <person name="Zhao A."/>
            <person name="Murugkar P."/>
            <person name="Patil A."/>
            <person name="Atabakhsh K."/>
            <person name="Weakley A."/>
            <person name="Yan J."/>
            <person name="Brumbaugh A.R."/>
            <person name="Higginbottom S."/>
            <person name="Dimas A."/>
            <person name="Shiver A.L."/>
            <person name="Deutschbauer A."/>
            <person name="Neff N."/>
            <person name="Sonnenburg J.L."/>
            <person name="Huang K.C."/>
            <person name="Fischbach M.A."/>
        </authorList>
    </citation>
    <scope>NUCLEOTIDE SEQUENCE</scope>
    <source>
        <strain evidence="4">DSM 19829</strain>
    </source>
</reference>
<evidence type="ECO:0000313" key="5">
    <source>
        <dbReference type="Proteomes" id="UP001060164"/>
    </source>
</evidence>
<name>A0ABY5VKB9_9FIRM</name>
<dbReference type="InterPro" id="IPR016181">
    <property type="entry name" value="Acyl_CoA_acyltransferase"/>
</dbReference>